<comment type="caution">
    <text evidence="7">The sequence shown here is derived from an EMBL/GenBank/DDBJ whole genome shotgun (WGS) entry which is preliminary data.</text>
</comment>
<dbReference type="SUPFAM" id="SSF58104">
    <property type="entry name" value="Methyl-accepting chemotaxis protein (MCP) signaling domain"/>
    <property type="match status" value="1"/>
</dbReference>
<keyword evidence="4" id="KW-0175">Coiled coil</keyword>
<dbReference type="SMART" id="SM00283">
    <property type="entry name" value="MA"/>
    <property type="match status" value="1"/>
</dbReference>
<reference evidence="8" key="1">
    <citation type="journal article" date="2019" name="Int. J. Syst. Evol. Microbiol.">
        <title>The Global Catalogue of Microorganisms (GCM) 10K type strain sequencing project: providing services to taxonomists for standard genome sequencing and annotation.</title>
        <authorList>
            <consortium name="The Broad Institute Genomics Platform"/>
            <consortium name="The Broad Institute Genome Sequencing Center for Infectious Disease"/>
            <person name="Wu L."/>
            <person name="Ma J."/>
        </authorList>
    </citation>
    <scope>NUCLEOTIDE SEQUENCE [LARGE SCALE GENOMIC DNA]</scope>
    <source>
        <strain evidence="8">CCUG 56754</strain>
    </source>
</reference>
<feature type="transmembrane region" description="Helical" evidence="5">
    <location>
        <begin position="139"/>
        <end position="158"/>
    </location>
</feature>
<evidence type="ECO:0000313" key="8">
    <source>
        <dbReference type="Proteomes" id="UP001597040"/>
    </source>
</evidence>
<dbReference type="Pfam" id="PF00015">
    <property type="entry name" value="MCPsignal"/>
    <property type="match status" value="1"/>
</dbReference>
<sequence>MEQDKVIMKRQNKILFYILLFSLSLGVGTQIIVGAPKENFIALGVGGTISVGLIGLLHFKNKFIQTIPYLAIISLSSIAFMIIISSDYVTNMLFTFYILAVAAISLSLRVLVTGGVLGLSLLTFFIIEKGEVVGIDGRATAITIVFFILVFSVLVIQVKVARQFLTNAQEALLDSEKRSNEQKRQTEIVQTSAKNVQSQMGIIEQDSNLNSHSMQEMRQAFLEIASASQNQTETATDISSSTDRTNKLSEKMITSFSKSTQDGEELRALSLQGQQSMENLSGTMEGFQSSFEQLRVNMENLVQKMNENNTFTSKIQDIAEQTNLLALNASIEAARAGESGKGFAVVAGEVRKLAEVSQQTAEQIRTNLISIEDDAKEAQQEVNSNKALLQKSTEIVDISKVNFAKITKQLANFIHYLGYLRKQATEIQSSSETIDKSVDSLASIIEETTATIEELEAMVDDQVNRMTNLAAAIEETNQTAAALEKPQ</sequence>
<accession>A0ABW3LHP0</accession>
<dbReference type="Proteomes" id="UP001597040">
    <property type="component" value="Unassembled WGS sequence"/>
</dbReference>
<keyword evidence="5" id="KW-1133">Transmembrane helix</keyword>
<protein>
    <submittedName>
        <fullName evidence="7">Methyl-accepting chemotaxis protein</fullName>
    </submittedName>
</protein>
<dbReference type="Gene3D" id="1.10.287.950">
    <property type="entry name" value="Methyl-accepting chemotaxis protein"/>
    <property type="match status" value="1"/>
</dbReference>
<feature type="transmembrane region" description="Helical" evidence="5">
    <location>
        <begin position="96"/>
        <end position="127"/>
    </location>
</feature>
<evidence type="ECO:0000259" key="6">
    <source>
        <dbReference type="PROSITE" id="PS50111"/>
    </source>
</evidence>
<keyword evidence="1 3" id="KW-0807">Transducer</keyword>
<evidence type="ECO:0000313" key="7">
    <source>
        <dbReference type="EMBL" id="MFD1037638.1"/>
    </source>
</evidence>
<feature type="transmembrane region" description="Helical" evidence="5">
    <location>
        <begin position="66"/>
        <end position="84"/>
    </location>
</feature>
<evidence type="ECO:0000256" key="1">
    <source>
        <dbReference type="ARBA" id="ARBA00023224"/>
    </source>
</evidence>
<dbReference type="PANTHER" id="PTHR32089">
    <property type="entry name" value="METHYL-ACCEPTING CHEMOTAXIS PROTEIN MCPB"/>
    <property type="match status" value="1"/>
</dbReference>
<evidence type="ECO:0000256" key="3">
    <source>
        <dbReference type="PROSITE-ProRule" id="PRU00284"/>
    </source>
</evidence>
<dbReference type="EMBL" id="JBHTKJ010000008">
    <property type="protein sequence ID" value="MFD1037638.1"/>
    <property type="molecule type" value="Genomic_DNA"/>
</dbReference>
<keyword evidence="5" id="KW-0472">Membrane</keyword>
<dbReference type="InterPro" id="IPR004090">
    <property type="entry name" value="Chemotax_Me-accpt_rcpt"/>
</dbReference>
<feature type="transmembrane region" description="Helical" evidence="5">
    <location>
        <begin position="39"/>
        <end position="59"/>
    </location>
</feature>
<feature type="coiled-coil region" evidence="4">
    <location>
        <begin position="438"/>
        <end position="472"/>
    </location>
</feature>
<keyword evidence="8" id="KW-1185">Reference proteome</keyword>
<evidence type="ECO:0000256" key="2">
    <source>
        <dbReference type="ARBA" id="ARBA00029447"/>
    </source>
</evidence>
<comment type="similarity">
    <text evidence="2">Belongs to the methyl-accepting chemotaxis (MCP) protein family.</text>
</comment>
<dbReference type="RefSeq" id="WP_390359887.1">
    <property type="nucleotide sequence ID" value="NZ_JBHTKJ010000008.1"/>
</dbReference>
<feature type="transmembrane region" description="Helical" evidence="5">
    <location>
        <begin position="14"/>
        <end position="33"/>
    </location>
</feature>
<evidence type="ECO:0000256" key="4">
    <source>
        <dbReference type="SAM" id="Coils"/>
    </source>
</evidence>
<evidence type="ECO:0000256" key="5">
    <source>
        <dbReference type="SAM" id="Phobius"/>
    </source>
</evidence>
<proteinExistence type="inferred from homology"/>
<dbReference type="PANTHER" id="PTHR32089:SF112">
    <property type="entry name" value="LYSOZYME-LIKE PROTEIN-RELATED"/>
    <property type="match status" value="1"/>
</dbReference>
<dbReference type="PRINTS" id="PR00260">
    <property type="entry name" value="CHEMTRNSDUCR"/>
</dbReference>
<feature type="domain" description="Methyl-accepting transducer" evidence="6">
    <location>
        <begin position="206"/>
        <end position="456"/>
    </location>
</feature>
<gene>
    <name evidence="7" type="ORF">ACFQ3N_04260</name>
</gene>
<dbReference type="InterPro" id="IPR004089">
    <property type="entry name" value="MCPsignal_dom"/>
</dbReference>
<organism evidence="7 8">
    <name type="scientific">Virgibacillus byunsanensis</name>
    <dbReference type="NCBI Taxonomy" id="570945"/>
    <lineage>
        <taxon>Bacteria</taxon>
        <taxon>Bacillati</taxon>
        <taxon>Bacillota</taxon>
        <taxon>Bacilli</taxon>
        <taxon>Bacillales</taxon>
        <taxon>Bacillaceae</taxon>
        <taxon>Virgibacillus</taxon>
    </lineage>
</organism>
<dbReference type="PROSITE" id="PS50111">
    <property type="entry name" value="CHEMOTAXIS_TRANSDUC_2"/>
    <property type="match status" value="1"/>
</dbReference>
<name>A0ABW3LHP0_9BACI</name>
<keyword evidence="5" id="KW-0812">Transmembrane</keyword>